<keyword evidence="10" id="KW-1185">Reference proteome</keyword>
<organism evidence="9 10">
    <name type="scientific">Ostreococcus tauri</name>
    <name type="common">Marine green alga</name>
    <dbReference type="NCBI Taxonomy" id="70448"/>
    <lineage>
        <taxon>Eukaryota</taxon>
        <taxon>Viridiplantae</taxon>
        <taxon>Chlorophyta</taxon>
        <taxon>Mamiellophyceae</taxon>
        <taxon>Mamiellales</taxon>
        <taxon>Bathycoccaceae</taxon>
        <taxon>Ostreococcus</taxon>
    </lineage>
</organism>
<keyword evidence="2" id="KW-0808">Transferase</keyword>
<keyword evidence="1" id="KW-0723">Serine/threonine-protein kinase</keyword>
<dbReference type="InterPro" id="IPR051681">
    <property type="entry name" value="Ser/Thr_Kinases-Pseudokinases"/>
</dbReference>
<accession>A0A090M6J2</accession>
<dbReference type="Pfam" id="PF07714">
    <property type="entry name" value="PK_Tyr_Ser-Thr"/>
    <property type="match status" value="1"/>
</dbReference>
<comment type="caution">
    <text evidence="9">The sequence shown here is derived from an EMBL/GenBank/DDBJ whole genome shotgun (WGS) entry which is preliminary data.</text>
</comment>
<dbReference type="SUPFAM" id="SSF50978">
    <property type="entry name" value="WD40 repeat-like"/>
    <property type="match status" value="1"/>
</dbReference>
<evidence type="ECO:0000256" key="1">
    <source>
        <dbReference type="ARBA" id="ARBA00022527"/>
    </source>
</evidence>
<feature type="compositionally biased region" description="Basic and acidic residues" evidence="7">
    <location>
        <begin position="892"/>
        <end position="902"/>
    </location>
</feature>
<dbReference type="Gene3D" id="2.130.10.10">
    <property type="entry name" value="YVTN repeat-like/Quinoprotein amine dehydrogenase"/>
    <property type="match status" value="1"/>
</dbReference>
<dbReference type="InterPro" id="IPR017441">
    <property type="entry name" value="Protein_kinase_ATP_BS"/>
</dbReference>
<keyword evidence="4 9" id="KW-0418">Kinase</keyword>
<dbReference type="PANTHER" id="PTHR44329">
    <property type="entry name" value="SERINE/THREONINE-PROTEIN KINASE TNNI3K-RELATED"/>
    <property type="match status" value="1"/>
</dbReference>
<evidence type="ECO:0000259" key="8">
    <source>
        <dbReference type="PROSITE" id="PS50011"/>
    </source>
</evidence>
<evidence type="ECO:0000256" key="5">
    <source>
        <dbReference type="ARBA" id="ARBA00022840"/>
    </source>
</evidence>
<dbReference type="Proteomes" id="UP000009170">
    <property type="component" value="Unassembled WGS sequence"/>
</dbReference>
<evidence type="ECO:0000313" key="9">
    <source>
        <dbReference type="EMBL" id="CEF97754.1"/>
    </source>
</evidence>
<feature type="domain" description="Protein kinase" evidence="8">
    <location>
        <begin position="612"/>
        <end position="885"/>
    </location>
</feature>
<dbReference type="RefSeq" id="XP_022838870.1">
    <property type="nucleotide sequence ID" value="XM_022984619.1"/>
</dbReference>
<dbReference type="InterPro" id="IPR015943">
    <property type="entry name" value="WD40/YVTN_repeat-like_dom_sf"/>
</dbReference>
<evidence type="ECO:0000256" key="2">
    <source>
        <dbReference type="ARBA" id="ARBA00022679"/>
    </source>
</evidence>
<dbReference type="InterPro" id="IPR001245">
    <property type="entry name" value="Ser-Thr/Tyr_kinase_cat_dom"/>
</dbReference>
<dbReference type="InterPro" id="IPR000719">
    <property type="entry name" value="Prot_kinase_dom"/>
</dbReference>
<dbReference type="PANTHER" id="PTHR44329:SF298">
    <property type="entry name" value="MIXED LINEAGE KINASE DOMAIN-LIKE PROTEIN"/>
    <property type="match status" value="1"/>
</dbReference>
<dbReference type="PROSITE" id="PS00108">
    <property type="entry name" value="PROTEIN_KINASE_ST"/>
    <property type="match status" value="1"/>
</dbReference>
<feature type="compositionally biased region" description="Polar residues" evidence="7">
    <location>
        <begin position="912"/>
        <end position="922"/>
    </location>
</feature>
<dbReference type="InterPro" id="IPR011009">
    <property type="entry name" value="Kinase-like_dom_sf"/>
</dbReference>
<dbReference type="EMBL" id="CAID01000004">
    <property type="protein sequence ID" value="CEF97754.1"/>
    <property type="molecule type" value="Genomic_DNA"/>
</dbReference>
<dbReference type="Gene3D" id="1.10.510.10">
    <property type="entry name" value="Transferase(Phosphotransferase) domain 1"/>
    <property type="match status" value="1"/>
</dbReference>
<protein>
    <submittedName>
        <fullName evidence="9">Serine/threonine-protein kinase, active site</fullName>
    </submittedName>
</protein>
<evidence type="ECO:0000256" key="4">
    <source>
        <dbReference type="ARBA" id="ARBA00022777"/>
    </source>
</evidence>
<dbReference type="CDD" id="cd13999">
    <property type="entry name" value="STKc_MAP3K-like"/>
    <property type="match status" value="1"/>
</dbReference>
<name>A0A090M6J2_OSTTA</name>
<feature type="binding site" evidence="6">
    <location>
        <position position="639"/>
    </location>
    <ligand>
        <name>ATP</name>
        <dbReference type="ChEBI" id="CHEBI:30616"/>
    </ligand>
</feature>
<dbReference type="GO" id="GO:0004674">
    <property type="term" value="F:protein serine/threonine kinase activity"/>
    <property type="evidence" value="ECO:0007669"/>
    <property type="project" value="UniProtKB-KW"/>
</dbReference>
<feature type="compositionally biased region" description="Basic and acidic residues" evidence="7">
    <location>
        <begin position="586"/>
        <end position="595"/>
    </location>
</feature>
<feature type="region of interest" description="Disordered" evidence="7">
    <location>
        <begin position="948"/>
        <end position="1001"/>
    </location>
</feature>
<keyword evidence="3 6" id="KW-0547">Nucleotide-binding</keyword>
<keyword evidence="5 6" id="KW-0067">ATP-binding</keyword>
<dbReference type="PROSITE" id="PS00107">
    <property type="entry name" value="PROTEIN_KINASE_ATP"/>
    <property type="match status" value="1"/>
</dbReference>
<dbReference type="PROSITE" id="PS50011">
    <property type="entry name" value="PROTEIN_KINASE_DOM"/>
    <property type="match status" value="1"/>
</dbReference>
<dbReference type="KEGG" id="ota:OT_ostta04g05040"/>
<evidence type="ECO:0000256" key="3">
    <source>
        <dbReference type="ARBA" id="ARBA00022741"/>
    </source>
</evidence>
<proteinExistence type="predicted"/>
<dbReference type="InParanoid" id="A0A090M6J2"/>
<dbReference type="SUPFAM" id="SSF56112">
    <property type="entry name" value="Protein kinase-like (PK-like)"/>
    <property type="match status" value="1"/>
</dbReference>
<reference evidence="10" key="1">
    <citation type="journal article" date="2006" name="Proc. Natl. Acad. Sci. U.S.A.">
        <title>Genome analysis of the smallest free-living eukaryote Ostreococcus tauri unveils many unique features.</title>
        <authorList>
            <person name="Derelle E."/>
            <person name="Ferraz C."/>
            <person name="Rombauts S."/>
            <person name="Rouze P."/>
            <person name="Worden A.Z."/>
            <person name="Robbens S."/>
            <person name="Partensky F."/>
            <person name="Degroeve S."/>
            <person name="Echeynie S."/>
            <person name="Cooke R."/>
            <person name="Saeys Y."/>
            <person name="Wuyts J."/>
            <person name="Jabbari K."/>
            <person name="Bowler C."/>
            <person name="Panaud O."/>
            <person name="Piegu B."/>
            <person name="Ball S.G."/>
            <person name="Ral J.-P."/>
            <person name="Bouget F.-Y."/>
            <person name="Piganeau G."/>
            <person name="De Baets B."/>
            <person name="Picard A."/>
            <person name="Delseny M."/>
            <person name="Demaille J."/>
            <person name="Van de Peer Y."/>
            <person name="Moreau H."/>
        </authorList>
    </citation>
    <scope>NUCLEOTIDE SEQUENCE [LARGE SCALE GENOMIC DNA]</scope>
    <source>
        <strain evidence="10">OTTH 0595 / CCAP 157/2 / RCC745</strain>
    </source>
</reference>
<evidence type="ECO:0000256" key="7">
    <source>
        <dbReference type="SAM" id="MobiDB-lite"/>
    </source>
</evidence>
<sequence length="1029" mass="112088">MEERAVSSAHASPSSAERTIAPERVFERCRDAARALEVAALGAVSHREKCSALWGQAEATMLALEEVENMVAMYDDAVRVIVKRNCVSVLSKLTMGRTLVEVYGSYTTAQKMARYIAGWTTDAKFEELTRELEALETQLWHMTGAAGRLGVAVASGDGRRRLLRGGFGQTLDTIFGSGILAMCAGGSDGSELWWSTGGQFARLHAYDMFIQGQREIARPRLNEDAAGVGIRCLTGSSAGAPTLNAPIVTMSSSTSNDSVLLWAGLRNGVVMAWDCDLGKLLSTDIVLASRDKAVTAIAPIDATRAWVGCEDGTIVEVHAPATKPDSSWSYSGKCFKTRDVFPADAHERPSFGEPRENSKGVRCMIHNANEGSDGFMFIACERDLFLEIWDIADATCVRVEALDDLGAVVSLMQHPTVRDLIVSVHETGAVQLWGGDKCAVKTGDRVMTITPGFKQVEKWSLAPFSKYFGKTVIGAVAVENVLVIGHASGKLTIWSLPGAQELHDTTLHSETLASSPASASVTVRWGKRVAHESGLVHLTKIDGGGSLGVVTVGRFGSIMYWPLAQLESGLGKGRKPRPMLGTPSKMNEDRLKPKTPESGTLSDTARIAYEHIKLVQKIGEGSFGRVYKAKWNHIDVAVKFIGPSDIDVTASGLGRSLEELEKEVSIMTKLRHPNIVLLLGVVMSPRPAIVQEFCVRGSLYTVLQRHAKSGAPELTWRLRLQMALGAAAGMLYLHECTPTVLHRDLKSANLMVDRYYRVKVGDFNLSRAEIVASSESAEFSGNLHSPSWMAPEVLCDSQYSKASDVYSFAVVMWEIQSLQTPWKDLHIYQIVTAVPDGERLDPTATHGVVFHEAKAYQDLMMQAWQQDPAVRPCFEQLVEEVTTLLSAEIARDPQLKKGEKSAPARAPPPPLLQTQKSSSFSVRDSIKRRSVRESIKFSSAIERRSSSVEALPSAVRSQSRKSQFNEEDLEESVVIETPYATPAASPEKATGEEPEAKPIVIDAGEVPSASLLIGMRARNSFNSSTRERA</sequence>
<dbReference type="AlphaFoldDB" id="A0A090M6J2"/>
<dbReference type="InterPro" id="IPR036322">
    <property type="entry name" value="WD40_repeat_dom_sf"/>
</dbReference>
<feature type="region of interest" description="Disordered" evidence="7">
    <location>
        <begin position="892"/>
        <end position="925"/>
    </location>
</feature>
<dbReference type="STRING" id="70448.A0A090M6J2"/>
<evidence type="ECO:0000313" key="10">
    <source>
        <dbReference type="Proteomes" id="UP000009170"/>
    </source>
</evidence>
<dbReference type="GO" id="GO:0005524">
    <property type="term" value="F:ATP binding"/>
    <property type="evidence" value="ECO:0007669"/>
    <property type="project" value="UniProtKB-UniRule"/>
</dbReference>
<dbReference type="GeneID" id="9833955"/>
<feature type="region of interest" description="Disordered" evidence="7">
    <location>
        <begin position="571"/>
        <end position="600"/>
    </location>
</feature>
<evidence type="ECO:0000256" key="6">
    <source>
        <dbReference type="PROSITE-ProRule" id="PRU10141"/>
    </source>
</evidence>
<gene>
    <name evidence="9" type="ORF">OT_ostta04g05040</name>
</gene>
<dbReference type="OrthoDB" id="339325at2759"/>
<dbReference type="InterPro" id="IPR008271">
    <property type="entry name" value="Ser/Thr_kinase_AS"/>
</dbReference>
<dbReference type="SMART" id="SM00220">
    <property type="entry name" value="S_TKc"/>
    <property type="match status" value="1"/>
</dbReference>
<reference evidence="9 10" key="2">
    <citation type="journal article" date="2014" name="BMC Genomics">
        <title>An improved genome of the model marine alga Ostreococcus tauri unfolds by assessing Illumina de novo assemblies.</title>
        <authorList>
            <person name="Blanc-Mathieu R."/>
            <person name="Verhelst B."/>
            <person name="Derelle E."/>
            <person name="Rombauts S."/>
            <person name="Bouget F.Y."/>
            <person name="Carre I."/>
            <person name="Chateau A."/>
            <person name="Eyre-Walker A."/>
            <person name="Grimsley N."/>
            <person name="Moreau H."/>
            <person name="Piegu B."/>
            <person name="Rivals E."/>
            <person name="Schackwitz W."/>
            <person name="Van de Peer Y."/>
            <person name="Piganeau G."/>
        </authorList>
    </citation>
    <scope>NUCLEOTIDE SEQUENCE [LARGE SCALE GENOMIC DNA]</scope>
    <source>
        <strain evidence="10">OTTH 0595 / CCAP 157/2 / RCC745</strain>
    </source>
</reference>